<evidence type="ECO:0000313" key="3">
    <source>
        <dbReference type="EMBL" id="MDO3681398.1"/>
    </source>
</evidence>
<sequence length="436" mass="46850">EFPDTLLARCQALLNEMKTPRTTYRVQAAELYRLTKDPIDRFRTGSMVRIQDAELGVDVTARVMNVRKRDLYGAPGDVEIEIANRSQDIAGTIADLSNRQRINEVYAQGATNLDSHDFADNCDPQHPAILRLYIPEETARINKMRISYQVEPFRAYERAIESAPAVTSGPSSTSTTAAGGQTTSGPSSTSTTASGGQTTSGPSSTTTTASGGATTSGPSSASTTAGGGAVVNTDSDIQTTLPGGTNPVDNTAVSGLHDHGINYGTVLVDKDGGWHTWVPSGDHFHQQYSHEHRINIPPHVHGMDHTHYIGPHAHGMDHTHNIDAHVHGMDHTHQIDAHVHGMDHTHQIPAHTHGIEYGIFEGPTPSSVQVRVDGNLIGGLGTSVQDVDIIPYLAKDGSGKVRRGWHEIKITPDKLGRIVANVNSQIFVQSRGGGDY</sequence>
<feature type="compositionally biased region" description="Polar residues" evidence="1">
    <location>
        <begin position="232"/>
        <end position="250"/>
    </location>
</feature>
<evidence type="ECO:0000313" key="4">
    <source>
        <dbReference type="Proteomes" id="UP001168883"/>
    </source>
</evidence>
<feature type="compositionally biased region" description="Low complexity" evidence="1">
    <location>
        <begin position="163"/>
        <end position="224"/>
    </location>
</feature>
<dbReference type="Proteomes" id="UP001168883">
    <property type="component" value="Unassembled WGS sequence"/>
</dbReference>
<dbReference type="RefSeq" id="WP_302881219.1">
    <property type="nucleotide sequence ID" value="NZ_JAUMKJ010000064.1"/>
</dbReference>
<comment type="caution">
    <text evidence="3">The sequence shown here is derived from an EMBL/GenBank/DDBJ whole genome shotgun (WGS) entry which is preliminary data.</text>
</comment>
<protein>
    <submittedName>
        <fullName evidence="3">Phage tail protein</fullName>
    </submittedName>
</protein>
<reference evidence="3" key="1">
    <citation type="submission" date="2023-07" db="EMBL/GenBank/DDBJ databases">
        <authorList>
            <person name="Aktuganov G."/>
            <person name="Boyko T."/>
            <person name="Delegan Y."/>
            <person name="Galimzianova N."/>
            <person name="Gilvanova E."/>
            <person name="Korobov V."/>
            <person name="Kuzmina L."/>
            <person name="Melentiev A."/>
            <person name="Milman P."/>
            <person name="Ryabova A."/>
            <person name="Stupak E."/>
            <person name="Yasakov T."/>
            <person name="Zharikova N."/>
            <person name="Zhurenko E."/>
        </authorList>
    </citation>
    <scope>NUCLEOTIDE SEQUENCE</scope>
    <source>
        <strain evidence="3">IB-739</strain>
    </source>
</reference>
<feature type="region of interest" description="Disordered" evidence="1">
    <location>
        <begin position="163"/>
        <end position="250"/>
    </location>
</feature>
<proteinExistence type="predicted"/>
<name>A0ABT8VK88_9BACL</name>
<dbReference type="EMBL" id="JAUMKJ010000064">
    <property type="protein sequence ID" value="MDO3681398.1"/>
    <property type="molecule type" value="Genomic_DNA"/>
</dbReference>
<feature type="domain" description="Tail spike" evidence="2">
    <location>
        <begin position="3"/>
        <end position="95"/>
    </location>
</feature>
<evidence type="ECO:0000256" key="1">
    <source>
        <dbReference type="SAM" id="MobiDB-lite"/>
    </source>
</evidence>
<keyword evidence="4" id="KW-1185">Reference proteome</keyword>
<organism evidence="3 4">
    <name type="scientific">Paenibacillus ehimensis</name>
    <dbReference type="NCBI Taxonomy" id="79264"/>
    <lineage>
        <taxon>Bacteria</taxon>
        <taxon>Bacillati</taxon>
        <taxon>Bacillota</taxon>
        <taxon>Bacilli</taxon>
        <taxon>Bacillales</taxon>
        <taxon>Paenibacillaceae</taxon>
        <taxon>Paenibacillus</taxon>
    </lineage>
</organism>
<evidence type="ECO:0000259" key="2">
    <source>
        <dbReference type="Pfam" id="PF06605"/>
    </source>
</evidence>
<accession>A0ABT8VK88</accession>
<gene>
    <name evidence="3" type="ORF">Q3C12_30855</name>
</gene>
<dbReference type="InterPro" id="IPR010572">
    <property type="entry name" value="Tail_dom"/>
</dbReference>
<feature type="non-terminal residue" evidence="3">
    <location>
        <position position="1"/>
    </location>
</feature>
<dbReference type="Pfam" id="PF06605">
    <property type="entry name" value="Prophage_tail"/>
    <property type="match status" value="1"/>
</dbReference>